<dbReference type="CDD" id="cd16964">
    <property type="entry name" value="YqgF"/>
    <property type="match status" value="1"/>
</dbReference>
<dbReference type="Gene3D" id="3.30.420.140">
    <property type="entry name" value="YqgF/RNase H-like domain"/>
    <property type="match status" value="1"/>
</dbReference>
<gene>
    <name evidence="7" type="primary">yqgF</name>
    <name evidence="7" type="ORF">Pan265_25490</name>
</gene>
<keyword evidence="1 5" id="KW-0963">Cytoplasm</keyword>
<reference evidence="7 8" key="1">
    <citation type="submission" date="2019-02" db="EMBL/GenBank/DDBJ databases">
        <title>Deep-cultivation of Planctomycetes and their phenomic and genomic characterization uncovers novel biology.</title>
        <authorList>
            <person name="Wiegand S."/>
            <person name="Jogler M."/>
            <person name="Boedeker C."/>
            <person name="Pinto D."/>
            <person name="Vollmers J."/>
            <person name="Rivas-Marin E."/>
            <person name="Kohn T."/>
            <person name="Peeters S.H."/>
            <person name="Heuer A."/>
            <person name="Rast P."/>
            <person name="Oberbeckmann S."/>
            <person name="Bunk B."/>
            <person name="Jeske O."/>
            <person name="Meyerdierks A."/>
            <person name="Storesund J.E."/>
            <person name="Kallscheuer N."/>
            <person name="Luecker S."/>
            <person name="Lage O.M."/>
            <person name="Pohl T."/>
            <person name="Merkel B.J."/>
            <person name="Hornburger P."/>
            <person name="Mueller R.-W."/>
            <person name="Bruemmer F."/>
            <person name="Labrenz M."/>
            <person name="Spormann A.M."/>
            <person name="Op den Camp H."/>
            <person name="Overmann J."/>
            <person name="Amann R."/>
            <person name="Jetten M.S.M."/>
            <person name="Mascher T."/>
            <person name="Medema M.H."/>
            <person name="Devos D.P."/>
            <person name="Kaster A.-K."/>
            <person name="Ovreas L."/>
            <person name="Rohde M."/>
            <person name="Galperin M.Y."/>
            <person name="Jogler C."/>
        </authorList>
    </citation>
    <scope>NUCLEOTIDE SEQUENCE [LARGE SCALE GENOMIC DNA]</scope>
    <source>
        <strain evidence="7 8">Pan265</strain>
    </source>
</reference>
<comment type="similarity">
    <text evidence="5">Belongs to the YqgF HJR family.</text>
</comment>
<dbReference type="InterPro" id="IPR037027">
    <property type="entry name" value="YqgF/RNaseH-like_dom_sf"/>
</dbReference>
<accession>A0A518C0C3</accession>
<evidence type="ECO:0000313" key="8">
    <source>
        <dbReference type="Proteomes" id="UP000320386"/>
    </source>
</evidence>
<dbReference type="PANTHER" id="PTHR33317:SF4">
    <property type="entry name" value="POLYNUCLEOTIDYL TRANSFERASE, RIBONUCLEASE H-LIKE SUPERFAMILY PROTEIN"/>
    <property type="match status" value="1"/>
</dbReference>
<dbReference type="RefSeq" id="WP_145446840.1">
    <property type="nucleotide sequence ID" value="NZ_CP036280.1"/>
</dbReference>
<dbReference type="NCBIfam" id="TIGR00250">
    <property type="entry name" value="RNAse_H_YqgF"/>
    <property type="match status" value="1"/>
</dbReference>
<dbReference type="OrthoDB" id="9790539at2"/>
<dbReference type="GO" id="GO:0005737">
    <property type="term" value="C:cytoplasm"/>
    <property type="evidence" value="ECO:0007669"/>
    <property type="project" value="UniProtKB-SubCell"/>
</dbReference>
<dbReference type="SUPFAM" id="SSF53098">
    <property type="entry name" value="Ribonuclease H-like"/>
    <property type="match status" value="1"/>
</dbReference>
<dbReference type="KEGG" id="mcad:Pan265_25490"/>
<evidence type="ECO:0000256" key="2">
    <source>
        <dbReference type="ARBA" id="ARBA00022517"/>
    </source>
</evidence>
<evidence type="ECO:0000256" key="5">
    <source>
        <dbReference type="HAMAP-Rule" id="MF_00651"/>
    </source>
</evidence>
<keyword evidence="8" id="KW-1185">Reference proteome</keyword>
<dbReference type="EMBL" id="CP036280">
    <property type="protein sequence ID" value="QDU72675.1"/>
    <property type="molecule type" value="Genomic_DNA"/>
</dbReference>
<organism evidence="7 8">
    <name type="scientific">Mucisphaera calidilacus</name>
    <dbReference type="NCBI Taxonomy" id="2527982"/>
    <lineage>
        <taxon>Bacteria</taxon>
        <taxon>Pseudomonadati</taxon>
        <taxon>Planctomycetota</taxon>
        <taxon>Phycisphaerae</taxon>
        <taxon>Phycisphaerales</taxon>
        <taxon>Phycisphaeraceae</taxon>
        <taxon>Mucisphaera</taxon>
    </lineage>
</organism>
<feature type="domain" description="YqgF/RNase H-like" evidence="6">
    <location>
        <begin position="2"/>
        <end position="102"/>
    </location>
</feature>
<dbReference type="SMART" id="SM00732">
    <property type="entry name" value="YqgFc"/>
    <property type="match status" value="1"/>
</dbReference>
<evidence type="ECO:0000256" key="4">
    <source>
        <dbReference type="ARBA" id="ARBA00022801"/>
    </source>
</evidence>
<evidence type="ECO:0000313" key="7">
    <source>
        <dbReference type="EMBL" id="QDU72675.1"/>
    </source>
</evidence>
<dbReference type="GO" id="GO:0004518">
    <property type="term" value="F:nuclease activity"/>
    <property type="evidence" value="ECO:0007669"/>
    <property type="project" value="UniProtKB-KW"/>
</dbReference>
<dbReference type="InterPro" id="IPR006641">
    <property type="entry name" value="YqgF/RNaseH-like_dom"/>
</dbReference>
<dbReference type="InterPro" id="IPR012337">
    <property type="entry name" value="RNaseH-like_sf"/>
</dbReference>
<evidence type="ECO:0000256" key="1">
    <source>
        <dbReference type="ARBA" id="ARBA00022490"/>
    </source>
</evidence>
<dbReference type="AlphaFoldDB" id="A0A518C0C3"/>
<name>A0A518C0C3_9BACT</name>
<dbReference type="EC" id="3.1.-.-" evidence="5"/>
<proteinExistence type="inferred from homology"/>
<dbReference type="Proteomes" id="UP000320386">
    <property type="component" value="Chromosome"/>
</dbReference>
<keyword evidence="2 5" id="KW-0690">Ribosome biogenesis</keyword>
<protein>
    <recommendedName>
        <fullName evidence="5">Putative pre-16S rRNA nuclease</fullName>
        <ecNumber evidence="5">3.1.-.-</ecNumber>
    </recommendedName>
</protein>
<sequence>MKRYLAIDPGGKRTGLALGDDLTKLASPLDVIQTASPTERLRQIRDAIEREQPDELVLGLPLNMDGSEGPAAKAARLFADELREATQLEVHLADERLTSDVADQQMARTGLTHKQKKQLRDALAAATLLQDFLNQSA</sequence>
<comment type="subcellular location">
    <subcellularLocation>
        <location evidence="5">Cytoplasm</location>
    </subcellularLocation>
</comment>
<evidence type="ECO:0000259" key="6">
    <source>
        <dbReference type="SMART" id="SM00732"/>
    </source>
</evidence>
<evidence type="ECO:0000256" key="3">
    <source>
        <dbReference type="ARBA" id="ARBA00022722"/>
    </source>
</evidence>
<dbReference type="Pfam" id="PF03652">
    <property type="entry name" value="RuvX"/>
    <property type="match status" value="1"/>
</dbReference>
<dbReference type="GO" id="GO:0016788">
    <property type="term" value="F:hydrolase activity, acting on ester bonds"/>
    <property type="evidence" value="ECO:0007669"/>
    <property type="project" value="UniProtKB-UniRule"/>
</dbReference>
<dbReference type="GO" id="GO:0000967">
    <property type="term" value="P:rRNA 5'-end processing"/>
    <property type="evidence" value="ECO:0007669"/>
    <property type="project" value="UniProtKB-UniRule"/>
</dbReference>
<dbReference type="HAMAP" id="MF_00651">
    <property type="entry name" value="Nuclease_YqgF"/>
    <property type="match status" value="1"/>
</dbReference>
<keyword evidence="3 5" id="KW-0540">Nuclease</keyword>
<comment type="function">
    <text evidence="5">Could be a nuclease involved in processing of the 5'-end of pre-16S rRNA.</text>
</comment>
<dbReference type="InterPro" id="IPR005227">
    <property type="entry name" value="YqgF"/>
</dbReference>
<dbReference type="PANTHER" id="PTHR33317">
    <property type="entry name" value="POLYNUCLEOTIDYL TRANSFERASE, RIBONUCLEASE H-LIKE SUPERFAMILY PROTEIN"/>
    <property type="match status" value="1"/>
</dbReference>
<keyword evidence="4 5" id="KW-0378">Hydrolase</keyword>